<feature type="compositionally biased region" description="Low complexity" evidence="1">
    <location>
        <begin position="1"/>
        <end position="12"/>
    </location>
</feature>
<sequence>MRSAGAAAAPIASNGQKKTEGPRLKDRRPKDRENLRRPPNRWRWEEPPQAPPPKGGGWPVPLFRPHRRLP</sequence>
<proteinExistence type="predicted"/>
<accession>A0ABN7AHK1</accession>
<reference evidence="2 3" key="1">
    <citation type="submission" date="2023-09" db="EMBL/GenBank/DDBJ databases">
        <title>Nesidiocoris tenuis whole genome shotgun sequence.</title>
        <authorList>
            <person name="Shibata T."/>
            <person name="Shimoda M."/>
            <person name="Kobayashi T."/>
            <person name="Uehara T."/>
        </authorList>
    </citation>
    <scope>NUCLEOTIDE SEQUENCE [LARGE SCALE GENOMIC DNA]</scope>
    <source>
        <strain evidence="2 3">Japan</strain>
    </source>
</reference>
<dbReference type="Proteomes" id="UP001307889">
    <property type="component" value="Chromosome 2"/>
</dbReference>
<dbReference type="EMBL" id="AP028910">
    <property type="protein sequence ID" value="BES91433.1"/>
    <property type="molecule type" value="Genomic_DNA"/>
</dbReference>
<organism evidence="2 3">
    <name type="scientific">Nesidiocoris tenuis</name>
    <dbReference type="NCBI Taxonomy" id="355587"/>
    <lineage>
        <taxon>Eukaryota</taxon>
        <taxon>Metazoa</taxon>
        <taxon>Ecdysozoa</taxon>
        <taxon>Arthropoda</taxon>
        <taxon>Hexapoda</taxon>
        <taxon>Insecta</taxon>
        <taxon>Pterygota</taxon>
        <taxon>Neoptera</taxon>
        <taxon>Paraneoptera</taxon>
        <taxon>Hemiptera</taxon>
        <taxon>Heteroptera</taxon>
        <taxon>Panheteroptera</taxon>
        <taxon>Cimicomorpha</taxon>
        <taxon>Miridae</taxon>
        <taxon>Dicyphina</taxon>
        <taxon>Nesidiocoris</taxon>
    </lineage>
</organism>
<keyword evidence="3" id="KW-1185">Reference proteome</keyword>
<name>A0ABN7AHK1_9HEMI</name>
<feature type="compositionally biased region" description="Basic and acidic residues" evidence="1">
    <location>
        <begin position="17"/>
        <end position="46"/>
    </location>
</feature>
<gene>
    <name evidence="2" type="ORF">NTJ_04242</name>
</gene>
<feature type="region of interest" description="Disordered" evidence="1">
    <location>
        <begin position="1"/>
        <end position="70"/>
    </location>
</feature>
<evidence type="ECO:0000313" key="2">
    <source>
        <dbReference type="EMBL" id="BES91433.1"/>
    </source>
</evidence>
<evidence type="ECO:0000256" key="1">
    <source>
        <dbReference type="SAM" id="MobiDB-lite"/>
    </source>
</evidence>
<evidence type="ECO:0000313" key="3">
    <source>
        <dbReference type="Proteomes" id="UP001307889"/>
    </source>
</evidence>
<protein>
    <submittedName>
        <fullName evidence="2">Uncharacterized protein</fullName>
    </submittedName>
</protein>